<feature type="region of interest" description="Disordered" evidence="5">
    <location>
        <begin position="738"/>
        <end position="772"/>
    </location>
</feature>
<feature type="coiled-coil region" evidence="4">
    <location>
        <begin position="1031"/>
        <end position="1065"/>
    </location>
</feature>
<comment type="subcellular location">
    <subcellularLocation>
        <location evidence="1">Nucleus</location>
    </subcellularLocation>
</comment>
<protein>
    <submittedName>
        <fullName evidence="7">Nuclear pore protein</fullName>
    </submittedName>
</protein>
<dbReference type="RefSeq" id="XP_001387254.2">
    <property type="nucleotide sequence ID" value="XM_001387217.1"/>
</dbReference>
<feature type="region of interest" description="Disordered" evidence="5">
    <location>
        <begin position="586"/>
        <end position="605"/>
    </location>
</feature>
<feature type="compositionally biased region" description="Polar residues" evidence="5">
    <location>
        <begin position="674"/>
        <end position="687"/>
    </location>
</feature>
<keyword evidence="8" id="KW-1185">Reference proteome</keyword>
<feature type="compositionally biased region" description="Basic and acidic residues" evidence="5">
    <location>
        <begin position="643"/>
        <end position="653"/>
    </location>
</feature>
<comment type="caution">
    <text evidence="7">The sequence shown here is derived from an EMBL/GenBank/DDBJ whole genome shotgun (WGS) entry which is preliminary data.</text>
</comment>
<sequence>MDSIEEVNTDDFGFSLATDEKGFSVFGSTIDFEVHEEPLNLLAIGNKSGIIAISNVTTLCLDTLSAVDNPEAEEAKETLLRSVAGDDLEIKQVFFSPDEQTLFVVNNNKLQKLSAKKFIAGEGSSLADYEIGVAIIKNVIPSPVHNEKFLVLDDSNTLFLWEKSSLETVGSNIASACWSRDGSSYSYIINNTTTITNSADSTHIPIDVSQDEEYESDNYHIKQIFDLKTKFIAIFESNDSELDYHTTKAYYIEKTSSGYATQKLELEPPSNTVSRHLTYYTTWISEWKRNETLFFFSSGSSTDVDSLVSDASGFKILQLEDTNRASFPIDDEADVDTSPVGMAVDLRAFEAVVKEPCSGVEEVKGKLPKVYTLLHTGKLIAWWVFDKHGVLDGTVDLQRAYSAFPAVERDISSSISVIKETPSSQSEDSTTKGTFDGSIGFGSSSTRFGSSTGANEVAGGAFGSTSGAFGNLSTSDKTPSKTAEEGPTSFGSVAFGSAAPTSQPAAFGSSPQASKPVASGIGATPAFGSVGFGAPSFGSTSFVNANSSVIPTASSKSTFSNYANTPSGFGASTAKASPFGNLTSGSGSSPFASIGSGDKESPFGKLQESKSIFGQESNEGKPSSFGSTANVESPFAKLGNLDINKDGFGEPKESPFASLAQDTKPKESPFASFAQDTKQVSPFSSLAQDKKPSDSPFSSLGQERESKESPFASLKQTTKFESPFAKLEPFKRGEKQLTELESLRKHDSAESESTIGSYVNVEGSNEPSFGDLAIIDNSDKAAFGSNKSAFGGFGGSSTKSFGSAFGSSLTTTQQAVQDSSDSDETYDSEESSQEENSQAVDVRAEEVREHSYTIAGGRGNYINDSTSYDEQIPDKSTLNKEANKLNEFMLSRGTREKIVEDSSESYEEMAQHHSGGYISDESYEDLEEEDEIEKLLANRPPANPELLKFDGLEKGIKATKNPIEDMISTIFQNTTGQLKILERNSDKIIGFIDEHDYETSYSDAALKYPDYWHLASSHNIGILAKEEIQDITAIIEQAELQETKSKKLEDEVKLLQQKRIQLDKLISHLSIISKSETDPLLKSRPLDLANEALQVSIRKKLTRVKSLERELISKMMPLKARCSVNEGIASNLEKVTLKLHSNVADQRARIDVLLKEVEELSVNEKKEIPLIEASYNTGSIKAIAKTRLSNRLKDSSKVTKVKF</sequence>
<dbReference type="InterPro" id="IPR039462">
    <property type="entry name" value="Nup159/Nup146_N"/>
</dbReference>
<dbReference type="AlphaFoldDB" id="A3GEU8"/>
<dbReference type="InParanoid" id="A3GEU8"/>
<keyword evidence="2" id="KW-0813">Transport</keyword>
<reference evidence="7 8" key="1">
    <citation type="journal article" date="2007" name="Nat. Biotechnol.">
        <title>Genome sequence of the lignocellulose-bioconverting and xylose-fermenting yeast Pichia stipitis.</title>
        <authorList>
            <person name="Jeffries T.W."/>
            <person name="Grigoriev I.V."/>
            <person name="Grimwood J."/>
            <person name="Laplaza J.M."/>
            <person name="Aerts A."/>
            <person name="Salamov A."/>
            <person name="Schmutz J."/>
            <person name="Lindquist E."/>
            <person name="Dehal P."/>
            <person name="Shapiro H."/>
            <person name="Jin Y.S."/>
            <person name="Passoth V."/>
            <person name="Richardson P.M."/>
        </authorList>
    </citation>
    <scope>NUCLEOTIDE SEQUENCE [LARGE SCALE GENOMIC DNA]</scope>
    <source>
        <strain evidence="8">ATCC 58785 / CBS 6054 / NBRC 10063 / NRRL Y-11545</strain>
    </source>
</reference>
<feature type="region of interest" description="Disordered" evidence="5">
    <location>
        <begin position="803"/>
        <end position="868"/>
    </location>
</feature>
<dbReference type="KEGG" id="pic:PICST_80670"/>
<evidence type="ECO:0000256" key="1">
    <source>
        <dbReference type="ARBA" id="ARBA00004123"/>
    </source>
</evidence>
<dbReference type="STRING" id="322104.A3GEU8"/>
<feature type="compositionally biased region" description="Polar residues" evidence="5">
    <location>
        <begin position="418"/>
        <end position="433"/>
    </location>
</feature>
<evidence type="ECO:0000313" key="8">
    <source>
        <dbReference type="Proteomes" id="UP000002258"/>
    </source>
</evidence>
<gene>
    <name evidence="7" type="primary">NUP159</name>
    <name evidence="7" type="ORF">PICST_80670</name>
</gene>
<dbReference type="EMBL" id="AAVQ01000001">
    <property type="protein sequence ID" value="EAZ63231.2"/>
    <property type="molecule type" value="Genomic_DNA"/>
</dbReference>
<dbReference type="OrthoDB" id="248320at2759"/>
<evidence type="ECO:0000256" key="4">
    <source>
        <dbReference type="SAM" id="Coils"/>
    </source>
</evidence>
<keyword evidence="3" id="KW-0539">Nucleus</keyword>
<dbReference type="HOGENOM" id="CLU_011298_0_0_1"/>
<organism evidence="7 8">
    <name type="scientific">Scheffersomyces stipitis (strain ATCC 58785 / CBS 6054 / NBRC 10063 / NRRL Y-11545)</name>
    <name type="common">Yeast</name>
    <name type="synonym">Pichia stipitis</name>
    <dbReference type="NCBI Taxonomy" id="322104"/>
    <lineage>
        <taxon>Eukaryota</taxon>
        <taxon>Fungi</taxon>
        <taxon>Dikarya</taxon>
        <taxon>Ascomycota</taxon>
        <taxon>Saccharomycotina</taxon>
        <taxon>Pichiomycetes</taxon>
        <taxon>Debaryomycetaceae</taxon>
        <taxon>Scheffersomyces</taxon>
    </lineage>
</organism>
<evidence type="ECO:0000256" key="2">
    <source>
        <dbReference type="ARBA" id="ARBA00022448"/>
    </source>
</evidence>
<proteinExistence type="predicted"/>
<feature type="region of interest" description="Disordered" evidence="5">
    <location>
        <begin position="640"/>
        <end position="720"/>
    </location>
</feature>
<feature type="compositionally biased region" description="Basic and acidic residues" evidence="5">
    <location>
        <begin position="738"/>
        <end position="749"/>
    </location>
</feature>
<dbReference type="Pfam" id="PF16755">
    <property type="entry name" value="Beta-prop_NUP159_NUP214"/>
    <property type="match status" value="1"/>
</dbReference>
<dbReference type="SUPFAM" id="SSF117289">
    <property type="entry name" value="Nucleoporin domain"/>
    <property type="match status" value="1"/>
</dbReference>
<accession>A3GEU8</accession>
<dbReference type="GO" id="GO:0005634">
    <property type="term" value="C:nucleus"/>
    <property type="evidence" value="ECO:0007669"/>
    <property type="project" value="UniProtKB-SubCell"/>
</dbReference>
<dbReference type="Gene3D" id="2.130.10.10">
    <property type="entry name" value="YVTN repeat-like/Quinoprotein amine dehydrogenase"/>
    <property type="match status" value="1"/>
</dbReference>
<feature type="domain" description="Nucleoporin Nup159/Nup146 N-terminal" evidence="6">
    <location>
        <begin position="39"/>
        <end position="379"/>
    </location>
</feature>
<keyword evidence="4" id="KW-0175">Coiled coil</keyword>
<evidence type="ECO:0000256" key="5">
    <source>
        <dbReference type="SAM" id="MobiDB-lite"/>
    </source>
</evidence>
<evidence type="ECO:0000259" key="6">
    <source>
        <dbReference type="Pfam" id="PF16755"/>
    </source>
</evidence>
<dbReference type="InterPro" id="IPR015943">
    <property type="entry name" value="WD40/YVTN_repeat-like_dom_sf"/>
</dbReference>
<evidence type="ECO:0000256" key="3">
    <source>
        <dbReference type="ARBA" id="ARBA00023242"/>
    </source>
</evidence>
<feature type="region of interest" description="Disordered" evidence="5">
    <location>
        <begin position="418"/>
        <end position="438"/>
    </location>
</feature>
<evidence type="ECO:0000313" key="7">
    <source>
        <dbReference type="EMBL" id="EAZ63231.2"/>
    </source>
</evidence>
<dbReference type="Proteomes" id="UP000002258">
    <property type="component" value="Chromosome 1"/>
</dbReference>
<feature type="region of interest" description="Disordered" evidence="5">
    <location>
        <begin position="472"/>
        <end position="495"/>
    </location>
</feature>
<feature type="compositionally biased region" description="Polar residues" evidence="5">
    <location>
        <begin position="751"/>
        <end position="767"/>
    </location>
</feature>
<dbReference type="OMA" id="VEMFAIN"/>
<feature type="compositionally biased region" description="Basic and acidic residues" evidence="5">
    <location>
        <begin position="842"/>
        <end position="851"/>
    </location>
</feature>
<feature type="compositionally biased region" description="Acidic residues" evidence="5">
    <location>
        <begin position="820"/>
        <end position="833"/>
    </location>
</feature>
<dbReference type="eggNOG" id="KOG3630">
    <property type="taxonomic scope" value="Eukaryota"/>
</dbReference>
<name>A3GEU8_PICST</name>
<dbReference type="GeneID" id="4850797"/>